<keyword evidence="4 10" id="KW-0863">Zinc-finger</keyword>
<dbReference type="GO" id="GO:0048468">
    <property type="term" value="P:cell development"/>
    <property type="evidence" value="ECO:0007669"/>
    <property type="project" value="UniProtKB-ARBA"/>
</dbReference>
<keyword evidence="5 10" id="KW-0862">Zinc</keyword>
<dbReference type="FunFam" id="1.10.287.4280:FF:000001">
    <property type="entry name" value="transcription factor COE1 isoform X2"/>
    <property type="match status" value="1"/>
</dbReference>
<comment type="caution">
    <text evidence="13">The sequence shown here is derived from an EMBL/GenBank/DDBJ whole genome shotgun (WGS) entry which is preliminary data.</text>
</comment>
<dbReference type="GO" id="GO:0048731">
    <property type="term" value="P:system development"/>
    <property type="evidence" value="ECO:0007669"/>
    <property type="project" value="UniProtKB-ARBA"/>
</dbReference>
<keyword evidence="8 10" id="KW-0804">Transcription</keyword>
<dbReference type="AlphaFoldDB" id="A0AAN9T3Z3"/>
<gene>
    <name evidence="13" type="ORF">V9T40_010673</name>
</gene>
<dbReference type="InterPro" id="IPR032201">
    <property type="entry name" value="COE_HLH"/>
</dbReference>
<dbReference type="GO" id="GO:0008270">
    <property type="term" value="F:zinc ion binding"/>
    <property type="evidence" value="ECO:0007669"/>
    <property type="project" value="UniProtKB-KW"/>
</dbReference>
<dbReference type="FunFam" id="2.60.40.10:FF:001458">
    <property type="entry name" value="EBF transcription factor 3b"/>
    <property type="match status" value="1"/>
</dbReference>
<keyword evidence="9 10" id="KW-0539">Nucleus</keyword>
<dbReference type="EMBL" id="JBBCAQ010000037">
    <property type="protein sequence ID" value="KAK7573482.1"/>
    <property type="molecule type" value="Genomic_DNA"/>
</dbReference>
<evidence type="ECO:0000256" key="1">
    <source>
        <dbReference type="ARBA" id="ARBA00004123"/>
    </source>
</evidence>
<keyword evidence="6 10" id="KW-0805">Transcription regulation</keyword>
<dbReference type="GO" id="GO:0003677">
    <property type="term" value="F:DNA binding"/>
    <property type="evidence" value="ECO:0007669"/>
    <property type="project" value="UniProtKB-KW"/>
</dbReference>
<dbReference type="InterPro" id="IPR038006">
    <property type="entry name" value="COE_IPT"/>
</dbReference>
<dbReference type="Pfam" id="PF16423">
    <property type="entry name" value="COE1_HLH"/>
    <property type="match status" value="1"/>
</dbReference>
<organism evidence="13 14">
    <name type="scientific">Parthenolecanium corni</name>
    <dbReference type="NCBI Taxonomy" id="536013"/>
    <lineage>
        <taxon>Eukaryota</taxon>
        <taxon>Metazoa</taxon>
        <taxon>Ecdysozoa</taxon>
        <taxon>Arthropoda</taxon>
        <taxon>Hexapoda</taxon>
        <taxon>Insecta</taxon>
        <taxon>Pterygota</taxon>
        <taxon>Neoptera</taxon>
        <taxon>Paraneoptera</taxon>
        <taxon>Hemiptera</taxon>
        <taxon>Sternorrhyncha</taxon>
        <taxon>Coccoidea</taxon>
        <taxon>Coccidae</taxon>
        <taxon>Parthenolecanium</taxon>
    </lineage>
</organism>
<dbReference type="Gene3D" id="2.60.40.3180">
    <property type="entry name" value="Transcription factor COE1, DNA-binding domain"/>
    <property type="match status" value="1"/>
</dbReference>
<evidence type="ECO:0000256" key="5">
    <source>
        <dbReference type="ARBA" id="ARBA00022833"/>
    </source>
</evidence>
<dbReference type="GO" id="GO:0005634">
    <property type="term" value="C:nucleus"/>
    <property type="evidence" value="ECO:0007669"/>
    <property type="project" value="UniProtKB-SubCell"/>
</dbReference>
<dbReference type="Gene3D" id="1.10.287.4280">
    <property type="match status" value="1"/>
</dbReference>
<evidence type="ECO:0000313" key="14">
    <source>
        <dbReference type="Proteomes" id="UP001367676"/>
    </source>
</evidence>
<evidence type="ECO:0000256" key="8">
    <source>
        <dbReference type="ARBA" id="ARBA00023163"/>
    </source>
</evidence>
<dbReference type="InterPro" id="IPR032200">
    <property type="entry name" value="COE_DBD"/>
</dbReference>
<comment type="subcellular location">
    <subcellularLocation>
        <location evidence="1 10">Nucleus</location>
    </subcellularLocation>
</comment>
<dbReference type="InterPro" id="IPR003523">
    <property type="entry name" value="Transcription_factor_COE"/>
</dbReference>
<evidence type="ECO:0000259" key="12">
    <source>
        <dbReference type="SMART" id="SM00429"/>
    </source>
</evidence>
<dbReference type="InterPro" id="IPR002909">
    <property type="entry name" value="IPT_dom"/>
</dbReference>
<evidence type="ECO:0000256" key="9">
    <source>
        <dbReference type="ARBA" id="ARBA00023242"/>
    </source>
</evidence>
<keyword evidence="3 10" id="KW-0479">Metal-binding</keyword>
<sequence>MFCGNRRRMYVYKEYRALQVRRWRCCLAEAAKMAVVLVVFAAEKGGPSAIKCEGIENDDGGRVVVISNRVSVEPPLLAVSDNMFVHNNSKHGRRAKRLDPSEGLYPPLPLATPCIKALSPSEGWTTGGSTVIIIGDNFFEGLNVVFGTSMAWSELITPHAIRVQTPPRHIPGVVEVTLNYKSKQFCKGSPGRFVYVSIQEPTIDYGFQRLQKLIPRHPGDPDKLPKEIILSRAADLAEVLYSMPRNNQLSLTAPRSPTNNNNGMSSAGFNPYTSSQLAVTVHENGGQWAEEEFARGQSSSVSPRGGYGSTASTPHSSNGGGSYNNGNTSAGGGATSSGSISTGSYNGSSSSANTNLGSPTIAVSIFNSSSRVGSSGSLVSSPFATMNPFGLGSCNPQAYSSTTLVSSSK</sequence>
<dbReference type="Pfam" id="PF01833">
    <property type="entry name" value="TIG"/>
    <property type="match status" value="1"/>
</dbReference>
<evidence type="ECO:0000256" key="10">
    <source>
        <dbReference type="RuleBase" id="RU004489"/>
    </source>
</evidence>
<keyword evidence="7 10" id="KW-0238">DNA-binding</keyword>
<evidence type="ECO:0000256" key="7">
    <source>
        <dbReference type="ARBA" id="ARBA00023125"/>
    </source>
</evidence>
<dbReference type="InterPro" id="IPR038173">
    <property type="entry name" value="COE_DBD_sf"/>
</dbReference>
<dbReference type="SUPFAM" id="SSF81296">
    <property type="entry name" value="E set domains"/>
    <property type="match status" value="1"/>
</dbReference>
<dbReference type="PANTHER" id="PTHR10747">
    <property type="entry name" value="TRANSCRIPTION FACTOR COE FAMILY MEMBER"/>
    <property type="match status" value="1"/>
</dbReference>
<feature type="compositionally biased region" description="Gly residues" evidence="11">
    <location>
        <begin position="318"/>
        <end position="335"/>
    </location>
</feature>
<dbReference type="InterPro" id="IPR014756">
    <property type="entry name" value="Ig_E-set"/>
</dbReference>
<dbReference type="SMART" id="SM00429">
    <property type="entry name" value="IPT"/>
    <property type="match status" value="1"/>
</dbReference>
<comment type="similarity">
    <text evidence="2 10">Belongs to the COE family.</text>
</comment>
<accession>A0AAN9T3Z3</accession>
<feature type="region of interest" description="Disordered" evidence="11">
    <location>
        <begin position="248"/>
        <end position="268"/>
    </location>
</feature>
<evidence type="ECO:0000256" key="11">
    <source>
        <dbReference type="SAM" id="MobiDB-lite"/>
    </source>
</evidence>
<keyword evidence="14" id="KW-1185">Reference proteome</keyword>
<feature type="compositionally biased region" description="Low complexity" evidence="11">
    <location>
        <begin position="336"/>
        <end position="353"/>
    </location>
</feature>
<feature type="domain" description="IPT/TIG" evidence="12">
    <location>
        <begin position="112"/>
        <end position="196"/>
    </location>
</feature>
<protein>
    <recommendedName>
        <fullName evidence="12">IPT/TIG domain-containing protein</fullName>
    </recommendedName>
</protein>
<dbReference type="InterPro" id="IPR013783">
    <property type="entry name" value="Ig-like_fold"/>
</dbReference>
<dbReference type="CDD" id="cd01175">
    <property type="entry name" value="IPT_COE"/>
    <property type="match status" value="1"/>
</dbReference>
<dbReference type="Gene3D" id="2.60.40.10">
    <property type="entry name" value="Immunoglobulins"/>
    <property type="match status" value="1"/>
</dbReference>
<dbReference type="Proteomes" id="UP001367676">
    <property type="component" value="Unassembled WGS sequence"/>
</dbReference>
<evidence type="ECO:0000256" key="4">
    <source>
        <dbReference type="ARBA" id="ARBA00022771"/>
    </source>
</evidence>
<feature type="region of interest" description="Disordered" evidence="11">
    <location>
        <begin position="292"/>
        <end position="353"/>
    </location>
</feature>
<evidence type="ECO:0000256" key="2">
    <source>
        <dbReference type="ARBA" id="ARBA00010340"/>
    </source>
</evidence>
<evidence type="ECO:0000256" key="6">
    <source>
        <dbReference type="ARBA" id="ARBA00023015"/>
    </source>
</evidence>
<reference evidence="13 14" key="1">
    <citation type="submission" date="2024-03" db="EMBL/GenBank/DDBJ databases">
        <title>Adaptation during the transition from Ophiocordyceps entomopathogen to insect associate is accompanied by gene loss and intensified selection.</title>
        <authorList>
            <person name="Ward C.M."/>
            <person name="Onetto C.A."/>
            <person name="Borneman A.R."/>
        </authorList>
    </citation>
    <scope>NUCLEOTIDE SEQUENCE [LARGE SCALE GENOMIC DNA]</scope>
    <source>
        <strain evidence="13">AWRI1</strain>
        <tissue evidence="13">Single Adult Female</tissue>
    </source>
</reference>
<name>A0AAN9T3Z3_9HEMI</name>
<dbReference type="Pfam" id="PF16422">
    <property type="entry name" value="COE1_DBD"/>
    <property type="match status" value="1"/>
</dbReference>
<evidence type="ECO:0000313" key="13">
    <source>
        <dbReference type="EMBL" id="KAK7573482.1"/>
    </source>
</evidence>
<proteinExistence type="inferred from homology"/>
<dbReference type="GO" id="GO:0003700">
    <property type="term" value="F:DNA-binding transcription factor activity"/>
    <property type="evidence" value="ECO:0007669"/>
    <property type="project" value="InterPro"/>
</dbReference>
<evidence type="ECO:0000256" key="3">
    <source>
        <dbReference type="ARBA" id="ARBA00022723"/>
    </source>
</evidence>
<keyword evidence="10" id="KW-0217">Developmental protein</keyword>